<feature type="transmembrane region" description="Helical" evidence="10">
    <location>
        <begin position="301"/>
        <end position="319"/>
    </location>
</feature>
<dbReference type="GO" id="GO:0005886">
    <property type="term" value="C:plasma membrane"/>
    <property type="evidence" value="ECO:0007669"/>
    <property type="project" value="UniProtKB-SubCell"/>
</dbReference>
<keyword evidence="4 10" id="KW-0288">FMN</keyword>
<dbReference type="AlphaFoldDB" id="A0A3S9VY64"/>
<dbReference type="OrthoDB" id="9776359at2"/>
<dbReference type="Pfam" id="PF03116">
    <property type="entry name" value="NQR2_RnfD_RnfE"/>
    <property type="match status" value="1"/>
</dbReference>
<keyword evidence="6 10" id="KW-1278">Translocase</keyword>
<accession>A0A3S9VY64</accession>
<comment type="similarity">
    <text evidence="10">Belongs to the NqrB/RnfD family.</text>
</comment>
<keyword evidence="8 10" id="KW-1133">Transmembrane helix</keyword>
<evidence type="ECO:0000256" key="9">
    <source>
        <dbReference type="ARBA" id="ARBA00023136"/>
    </source>
</evidence>
<evidence type="ECO:0000313" key="11">
    <source>
        <dbReference type="EMBL" id="AZS31470.1"/>
    </source>
</evidence>
<evidence type="ECO:0000313" key="12">
    <source>
        <dbReference type="Proteomes" id="UP000270673"/>
    </source>
</evidence>
<feature type="transmembrane region" description="Helical" evidence="10">
    <location>
        <begin position="73"/>
        <end position="89"/>
    </location>
</feature>
<feature type="transmembrane region" description="Helical" evidence="10">
    <location>
        <begin position="187"/>
        <end position="212"/>
    </location>
</feature>
<feature type="transmembrane region" description="Helical" evidence="10">
    <location>
        <begin position="33"/>
        <end position="61"/>
    </location>
</feature>
<feature type="transmembrane region" description="Helical" evidence="10">
    <location>
        <begin position="219"/>
        <end position="238"/>
    </location>
</feature>
<comment type="function">
    <text evidence="10">Part of a membrane-bound complex that couples electron transfer with translocation of ions across the membrane.</text>
</comment>
<keyword evidence="1 10" id="KW-0813">Transport</keyword>
<name>A0A3S9VY64_9BACT</name>
<gene>
    <name evidence="10" type="primary">rnfD</name>
    <name evidence="11" type="ORF">D8S85_19260</name>
</gene>
<comment type="subcellular location">
    <subcellularLocation>
        <location evidence="10">Cell membrane</location>
        <topology evidence="10">Multi-pass membrane protein</topology>
    </subcellularLocation>
</comment>
<dbReference type="PANTHER" id="PTHR30578:SF0">
    <property type="entry name" value="ION-TRANSLOCATING OXIDOREDUCTASE COMPLEX SUBUNIT D"/>
    <property type="match status" value="1"/>
</dbReference>
<dbReference type="NCBIfam" id="TIGR01946">
    <property type="entry name" value="rnfD"/>
    <property type="match status" value="1"/>
</dbReference>
<keyword evidence="9 10" id="KW-0472">Membrane</keyword>
<feature type="transmembrane region" description="Helical" evidence="10">
    <location>
        <begin position="277"/>
        <end position="295"/>
    </location>
</feature>
<evidence type="ECO:0000256" key="1">
    <source>
        <dbReference type="ARBA" id="ARBA00022448"/>
    </source>
</evidence>
<evidence type="ECO:0000256" key="8">
    <source>
        <dbReference type="ARBA" id="ARBA00022989"/>
    </source>
</evidence>
<organism evidence="11 12">
    <name type="scientific">Butyricimonas faecalis</name>
    <dbReference type="NCBI Taxonomy" id="2093856"/>
    <lineage>
        <taxon>Bacteria</taxon>
        <taxon>Pseudomonadati</taxon>
        <taxon>Bacteroidota</taxon>
        <taxon>Bacteroidia</taxon>
        <taxon>Bacteroidales</taxon>
        <taxon>Odoribacteraceae</taxon>
        <taxon>Butyricimonas</taxon>
    </lineage>
</organism>
<comment type="cofactor">
    <cofactor evidence="10">
        <name>FMN</name>
        <dbReference type="ChEBI" id="CHEBI:58210"/>
    </cofactor>
</comment>
<dbReference type="PANTHER" id="PTHR30578">
    <property type="entry name" value="ELECTRON TRANSPORT COMPLEX PROTEIN RNFD"/>
    <property type="match status" value="1"/>
</dbReference>
<keyword evidence="5 10" id="KW-0812">Transmembrane</keyword>
<evidence type="ECO:0000256" key="4">
    <source>
        <dbReference type="ARBA" id="ARBA00022643"/>
    </source>
</evidence>
<comment type="subunit">
    <text evidence="10">The complex is composed of six subunits: RnfA, RnfB, RnfC, RnfD, RnfE and RnfG.</text>
</comment>
<evidence type="ECO:0000256" key="10">
    <source>
        <dbReference type="HAMAP-Rule" id="MF_00462"/>
    </source>
</evidence>
<dbReference type="EMBL" id="CP032819">
    <property type="protein sequence ID" value="AZS31470.1"/>
    <property type="molecule type" value="Genomic_DNA"/>
</dbReference>
<protein>
    <recommendedName>
        <fullName evidence="10">Ion-translocating oxidoreductase complex subunit D</fullName>
        <ecNumber evidence="10">7.-.-.-</ecNumber>
    </recommendedName>
    <alternativeName>
        <fullName evidence="10">Rnf electron transport complex subunit D</fullName>
    </alternativeName>
</protein>
<keyword evidence="10" id="KW-1003">Cell membrane</keyword>
<dbReference type="Proteomes" id="UP000270673">
    <property type="component" value="Chromosome"/>
</dbReference>
<feature type="transmembrane region" description="Helical" evidence="10">
    <location>
        <begin position="120"/>
        <end position="139"/>
    </location>
</feature>
<feature type="modified residue" description="FMN phosphoryl threonine" evidence="10">
    <location>
        <position position="158"/>
    </location>
</feature>
<feature type="transmembrane region" description="Helical" evidence="10">
    <location>
        <begin position="95"/>
        <end position="113"/>
    </location>
</feature>
<evidence type="ECO:0000256" key="5">
    <source>
        <dbReference type="ARBA" id="ARBA00022692"/>
    </source>
</evidence>
<evidence type="ECO:0000256" key="6">
    <source>
        <dbReference type="ARBA" id="ARBA00022967"/>
    </source>
</evidence>
<evidence type="ECO:0000256" key="2">
    <source>
        <dbReference type="ARBA" id="ARBA00022553"/>
    </source>
</evidence>
<dbReference type="InterPro" id="IPR004338">
    <property type="entry name" value="NqrB/RnfD"/>
</dbReference>
<dbReference type="EC" id="7.-.-.-" evidence="10"/>
<keyword evidence="12" id="KW-1185">Reference proteome</keyword>
<dbReference type="KEGG" id="buy:D8S85_19260"/>
<dbReference type="GO" id="GO:0022900">
    <property type="term" value="P:electron transport chain"/>
    <property type="evidence" value="ECO:0007669"/>
    <property type="project" value="UniProtKB-UniRule"/>
</dbReference>
<keyword evidence="2 10" id="KW-0597">Phosphoprotein</keyword>
<keyword evidence="3 10" id="KW-0285">Flavoprotein</keyword>
<dbReference type="HAMAP" id="MF_00462">
    <property type="entry name" value="RsxD_RnfD"/>
    <property type="match status" value="1"/>
</dbReference>
<evidence type="ECO:0000256" key="3">
    <source>
        <dbReference type="ARBA" id="ARBA00022630"/>
    </source>
</evidence>
<reference evidence="11 12" key="1">
    <citation type="submission" date="2018-10" db="EMBL/GenBank/DDBJ databases">
        <title>Butyricimonas faecalis sp. nov., isolated from human faeces and emended description of the genus Butyricimonas.</title>
        <authorList>
            <person name="Le Roy T."/>
            <person name="Van der Smissen P."/>
            <person name="Paquot A."/>
            <person name="Delzenne N."/>
            <person name="Muccioli G."/>
            <person name="Collet J.-F."/>
            <person name="Cani P.D."/>
        </authorList>
    </citation>
    <scope>NUCLEOTIDE SEQUENCE [LARGE SCALE GENOMIC DNA]</scope>
    <source>
        <strain evidence="11 12">H184</strain>
    </source>
</reference>
<feature type="transmembrane region" description="Helical" evidence="10">
    <location>
        <begin position="244"/>
        <end position="265"/>
    </location>
</feature>
<dbReference type="GO" id="GO:0055085">
    <property type="term" value="P:transmembrane transport"/>
    <property type="evidence" value="ECO:0007669"/>
    <property type="project" value="InterPro"/>
</dbReference>
<dbReference type="RefSeq" id="WP_106482100.1">
    <property type="nucleotide sequence ID" value="NZ_CP032819.1"/>
</dbReference>
<proteinExistence type="inferred from homology"/>
<dbReference type="InterPro" id="IPR011303">
    <property type="entry name" value="RnfD_bac"/>
</dbReference>
<evidence type="ECO:0000256" key="7">
    <source>
        <dbReference type="ARBA" id="ARBA00022982"/>
    </source>
</evidence>
<keyword evidence="7 10" id="KW-0249">Electron transport</keyword>
<sequence length="325" mass="34344">MSNFTISPSPHVHGGDSIEKNMYGVLIALVPTFIFSVVFFGLGAILVTLTSVVACLVFEYVIQKYLMKQRPTIWDGSAIITGVLLAFNLPSSLPLWIVVIGALVAIGIGKMSFGGLGNNIFNPALVGRVFLLISFPVQMTSWPVPNGFATADAITGATPLALVKEAVKNGQAVGDILSSGGVSTGNLILGNIGGSLGEVAAIGLLLGFAYMLIRKIISWHIPVAIFATVIVFSGILNLADPAQFAGPVFHLFTGGLMLGAIFMATDYVTSPMTHKGMLIYGVGIGLLTVIIRVFGAYPEGMSFAILIMNGFTPLINRYCKPKRFA</sequence>